<dbReference type="AlphaFoldDB" id="A0A3D8TPP6"/>
<dbReference type="InterPro" id="IPR000182">
    <property type="entry name" value="GNAT_dom"/>
</dbReference>
<evidence type="ECO:0000259" key="3">
    <source>
        <dbReference type="PROSITE" id="PS51186"/>
    </source>
</evidence>
<dbReference type="Gene3D" id="3.40.630.30">
    <property type="match status" value="1"/>
</dbReference>
<gene>
    <name evidence="4" type="ORF">UR08_06470</name>
</gene>
<evidence type="ECO:0000256" key="2">
    <source>
        <dbReference type="ARBA" id="ARBA00023315"/>
    </source>
</evidence>
<organism evidence="4 5">
    <name type="scientific">Listeria kieliensis</name>
    <dbReference type="NCBI Taxonomy" id="1621700"/>
    <lineage>
        <taxon>Bacteria</taxon>
        <taxon>Bacillati</taxon>
        <taxon>Bacillota</taxon>
        <taxon>Bacilli</taxon>
        <taxon>Bacillales</taxon>
        <taxon>Listeriaceae</taxon>
        <taxon>Listeria</taxon>
    </lineage>
</organism>
<dbReference type="PROSITE" id="PS51186">
    <property type="entry name" value="GNAT"/>
    <property type="match status" value="1"/>
</dbReference>
<comment type="caution">
    <text evidence="4">The sequence shown here is derived from an EMBL/GenBank/DDBJ whole genome shotgun (WGS) entry which is preliminary data.</text>
</comment>
<dbReference type="Proteomes" id="UP000257055">
    <property type="component" value="Unassembled WGS sequence"/>
</dbReference>
<feature type="domain" description="N-acetyltransferase" evidence="3">
    <location>
        <begin position="1"/>
        <end position="187"/>
    </location>
</feature>
<evidence type="ECO:0000313" key="4">
    <source>
        <dbReference type="EMBL" id="RDX00631.1"/>
    </source>
</evidence>
<dbReference type="PANTHER" id="PTHR43877">
    <property type="entry name" value="AMINOALKYLPHOSPHONATE N-ACETYLTRANSFERASE-RELATED-RELATED"/>
    <property type="match status" value="1"/>
</dbReference>
<proteinExistence type="predicted"/>
<dbReference type="SUPFAM" id="SSF55729">
    <property type="entry name" value="Acyl-CoA N-acyltransferases (Nat)"/>
    <property type="match status" value="1"/>
</dbReference>
<dbReference type="PANTHER" id="PTHR43877:SF2">
    <property type="entry name" value="AMINOALKYLPHOSPHONATE N-ACETYLTRANSFERASE-RELATED"/>
    <property type="match status" value="1"/>
</dbReference>
<name>A0A3D8TPP6_9LIST</name>
<dbReference type="EMBL" id="LARY01000002">
    <property type="protein sequence ID" value="RDX00631.1"/>
    <property type="molecule type" value="Genomic_DNA"/>
</dbReference>
<keyword evidence="1 4" id="KW-0808">Transferase</keyword>
<dbReference type="GO" id="GO:0016747">
    <property type="term" value="F:acyltransferase activity, transferring groups other than amino-acyl groups"/>
    <property type="evidence" value="ECO:0007669"/>
    <property type="project" value="InterPro"/>
</dbReference>
<evidence type="ECO:0000256" key="1">
    <source>
        <dbReference type="ARBA" id="ARBA00022679"/>
    </source>
</evidence>
<keyword evidence="5" id="KW-1185">Reference proteome</keyword>
<reference evidence="5" key="1">
    <citation type="submission" date="2015-04" db="EMBL/GenBank/DDBJ databases">
        <authorList>
            <person name="Schardt J."/>
            <person name="Mueller-Herbst S."/>
            <person name="Scherer S."/>
            <person name="Huptas C."/>
        </authorList>
    </citation>
    <scope>NUCLEOTIDE SEQUENCE [LARGE SCALE GENOMIC DNA]</scope>
    <source>
        <strain evidence="5">Kiel-L1</strain>
    </source>
</reference>
<accession>A0A3D8TPP6</accession>
<protein>
    <submittedName>
        <fullName evidence="4">GNAT family acetyltransferase</fullName>
    </submittedName>
</protein>
<dbReference type="RefSeq" id="WP_115752867.1">
    <property type="nucleotide sequence ID" value="NZ_LARY01000002.1"/>
</dbReference>
<keyword evidence="2" id="KW-0012">Acyltransferase</keyword>
<dbReference type="InterPro" id="IPR016181">
    <property type="entry name" value="Acyl_CoA_acyltransferase"/>
</dbReference>
<dbReference type="Pfam" id="PF00583">
    <property type="entry name" value="Acetyltransf_1"/>
    <property type="match status" value="1"/>
</dbReference>
<dbReference type="CDD" id="cd04301">
    <property type="entry name" value="NAT_SF"/>
    <property type="match status" value="1"/>
</dbReference>
<dbReference type="InterPro" id="IPR050832">
    <property type="entry name" value="Bact_Acetyltransf"/>
</dbReference>
<evidence type="ECO:0000313" key="5">
    <source>
        <dbReference type="Proteomes" id="UP000257055"/>
    </source>
</evidence>
<sequence>MIRKATPADAEQIAPLLFTIWKDMELPILEADSEQAILAALQDGITIEGYRYGYNRMHVFEENGEIAGVVAGYPGEVEPIIDEPWQAIAKRHKLNYTFPVFTEKETFPGEWYLDSIVTDPRFRGKGIGTQLLEALPEIARAEGERLIGLSCDKANPKAKKLYQRQGFAATSEIVLSGHLYDHMQKRI</sequence>